<keyword evidence="1" id="KW-0378">Hydrolase</keyword>
<protein>
    <submittedName>
        <fullName evidence="1">Restriction endonuclease</fullName>
    </submittedName>
</protein>
<keyword evidence="1" id="KW-0255">Endonuclease</keyword>
<accession>A0ABW8PAP7</accession>
<evidence type="ECO:0000313" key="1">
    <source>
        <dbReference type="EMBL" id="MFK7001625.1"/>
    </source>
</evidence>
<dbReference type="RefSeq" id="WP_088397791.1">
    <property type="nucleotide sequence ID" value="NZ_JAZGZP010000018.1"/>
</dbReference>
<keyword evidence="1" id="KW-0540">Nuclease</keyword>
<organism evidence="1 2">
    <name type="scientific">Flavobacterium oreochromis</name>
    <dbReference type="NCBI Taxonomy" id="2906078"/>
    <lineage>
        <taxon>Bacteria</taxon>
        <taxon>Pseudomonadati</taxon>
        <taxon>Bacteroidota</taxon>
        <taxon>Flavobacteriia</taxon>
        <taxon>Flavobacteriales</taxon>
        <taxon>Flavobacteriaceae</taxon>
        <taxon>Flavobacterium</taxon>
    </lineage>
</organism>
<gene>
    <name evidence="1" type="ORF">V3I07_12045</name>
</gene>
<dbReference type="EMBL" id="JAZGZP010000018">
    <property type="protein sequence ID" value="MFK7001625.1"/>
    <property type="molecule type" value="Genomic_DNA"/>
</dbReference>
<reference evidence="1 2" key="1">
    <citation type="submission" date="2024-02" db="EMBL/GenBank/DDBJ databases">
        <title>Comparative Genomic Analysis of Flavobacterium Species Causing Columnaris Disease of Freshwater Fish in Thailand: Insights into Virulence and Resistance Mechanisms.</title>
        <authorList>
            <person name="Nguyen D."/>
            <person name="Chokmangmeepisarn P."/>
            <person name="Khianchaikhan K."/>
            <person name="Morishita M."/>
            <person name="Bunnoy A."/>
            <person name="Rodkhum C."/>
        </authorList>
    </citation>
    <scope>NUCLEOTIDE SEQUENCE [LARGE SCALE GENOMIC DNA]</scope>
    <source>
        <strain evidence="1 2">CNRT2201</strain>
    </source>
</reference>
<dbReference type="PANTHER" id="PTHR38733">
    <property type="entry name" value="PROTEIN MCRC"/>
    <property type="match status" value="1"/>
</dbReference>
<proteinExistence type="predicted"/>
<dbReference type="InterPro" id="IPR019292">
    <property type="entry name" value="McrC"/>
</dbReference>
<name>A0ABW8PAP7_9FLAO</name>
<comment type="caution">
    <text evidence="1">The sequence shown here is derived from an EMBL/GenBank/DDBJ whole genome shotgun (WGS) entry which is preliminary data.</text>
</comment>
<dbReference type="Pfam" id="PF10117">
    <property type="entry name" value="McrBC"/>
    <property type="match status" value="1"/>
</dbReference>
<dbReference type="PANTHER" id="PTHR38733:SF1">
    <property type="entry name" value="TYPE IV METHYL-DIRECTED RESTRICTION ENZYME ECOKMCRBC"/>
    <property type="match status" value="1"/>
</dbReference>
<keyword evidence="2" id="KW-1185">Reference proteome</keyword>
<evidence type="ECO:0000313" key="2">
    <source>
        <dbReference type="Proteomes" id="UP001621706"/>
    </source>
</evidence>
<dbReference type="GO" id="GO:0004519">
    <property type="term" value="F:endonuclease activity"/>
    <property type="evidence" value="ECO:0007669"/>
    <property type="project" value="UniProtKB-KW"/>
</dbReference>
<sequence length="437" mass="51773">MDLFLKTSDSKYFIEHHHYYFIDEIAKECDVPVIPPPILFLQNKKSVCFEINAHTRIIQTNYYIGVDWLIESQKAICIEPKLNKESTDQIDYLAMLFSALKHSESAKHLDNLFEIKWDKDYIEIEQQQDFLTPLLVVQFLSLVKEIVRKGLKKSYYKVENNLYAKVKGKVLVSQTIKQNLVKNKPLHTYCSYDKFGLNSLENRLLKKALVFVQRYLPNIKNLQSEKYTTEIFNYINPAFEFVSEEVNLHDVKHTKTNPFYKEYEEAIKLAKLILKRFGYTISNTQEKRIKTPPFWIDMSKLFELYVFAKLKEIFPDKNEVKYHQKFNGLEPDFILNSKDGKYQMVVDAKYKQRYSYTNISIDDIRQVSGYARMKSIYKALGMENKHNEVIDCLIIYSDQESNRKDFVKDKFLYEPEDDYVNFYKIGIALPVLKNDSE</sequence>
<dbReference type="Proteomes" id="UP001621706">
    <property type="component" value="Unassembled WGS sequence"/>
</dbReference>